<dbReference type="STRING" id="870908.SAMN04488044_0229"/>
<accession>A0A1M5I909</accession>
<dbReference type="OrthoDB" id="7875218at2"/>
<dbReference type="Pfam" id="PF20083">
    <property type="entry name" value="DUF6477"/>
    <property type="match status" value="1"/>
</dbReference>
<sequence>MQDIATRLSGLNRPRLLARTAKLAAEAYHRERHLTPFLKSSWLPSHGAAILELMEVEQQQNAMRQRADLDYSLTDHINVLAAIIGEARHWHDARANERQVSKR</sequence>
<organism evidence="1 2">
    <name type="scientific">Cognatishimia maritima</name>
    <dbReference type="NCBI Taxonomy" id="870908"/>
    <lineage>
        <taxon>Bacteria</taxon>
        <taxon>Pseudomonadati</taxon>
        <taxon>Pseudomonadota</taxon>
        <taxon>Alphaproteobacteria</taxon>
        <taxon>Rhodobacterales</taxon>
        <taxon>Paracoccaceae</taxon>
        <taxon>Cognatishimia</taxon>
    </lineage>
</organism>
<dbReference type="EMBL" id="FQWM01000001">
    <property type="protein sequence ID" value="SHG24370.1"/>
    <property type="molecule type" value="Genomic_DNA"/>
</dbReference>
<protein>
    <submittedName>
        <fullName evidence="1">Uncharacterized protein</fullName>
    </submittedName>
</protein>
<evidence type="ECO:0000313" key="1">
    <source>
        <dbReference type="EMBL" id="SHG24370.1"/>
    </source>
</evidence>
<dbReference type="Proteomes" id="UP000184211">
    <property type="component" value="Unassembled WGS sequence"/>
</dbReference>
<dbReference type="AlphaFoldDB" id="A0A1M5I909"/>
<evidence type="ECO:0000313" key="2">
    <source>
        <dbReference type="Proteomes" id="UP000184211"/>
    </source>
</evidence>
<dbReference type="InterPro" id="IPR045516">
    <property type="entry name" value="DUF6477"/>
</dbReference>
<keyword evidence="2" id="KW-1185">Reference proteome</keyword>
<dbReference type="RefSeq" id="WP_072789290.1">
    <property type="nucleotide sequence ID" value="NZ_FQWM01000001.1"/>
</dbReference>
<reference evidence="2" key="1">
    <citation type="submission" date="2016-11" db="EMBL/GenBank/DDBJ databases">
        <authorList>
            <person name="Varghese N."/>
            <person name="Submissions S."/>
        </authorList>
    </citation>
    <scope>NUCLEOTIDE SEQUENCE [LARGE SCALE GENOMIC DNA]</scope>
    <source>
        <strain evidence="2">DSM 28223</strain>
    </source>
</reference>
<proteinExistence type="predicted"/>
<name>A0A1M5I909_9RHOB</name>
<gene>
    <name evidence="1" type="ORF">SAMN04488044_0229</name>
</gene>